<comment type="caution">
    <text evidence="2">The sequence shown here is derived from an EMBL/GenBank/DDBJ whole genome shotgun (WGS) entry which is preliminary data.</text>
</comment>
<evidence type="ECO:0000313" key="3">
    <source>
        <dbReference type="Proteomes" id="UP000297777"/>
    </source>
</evidence>
<proteinExistence type="predicted"/>
<accession>A0A4Z1EWI1</accession>
<gene>
    <name evidence="2" type="ORF">BTUL_0040g00360</name>
</gene>
<protein>
    <submittedName>
        <fullName evidence="2">Uncharacterized protein</fullName>
    </submittedName>
</protein>
<evidence type="ECO:0000256" key="1">
    <source>
        <dbReference type="SAM" id="MobiDB-lite"/>
    </source>
</evidence>
<name>A0A4Z1EWI1_9HELO</name>
<dbReference type="Proteomes" id="UP000297777">
    <property type="component" value="Unassembled WGS sequence"/>
</dbReference>
<keyword evidence="3" id="KW-1185">Reference proteome</keyword>
<evidence type="ECO:0000313" key="2">
    <source>
        <dbReference type="EMBL" id="TGO15428.1"/>
    </source>
</evidence>
<organism evidence="2 3">
    <name type="scientific">Botrytis tulipae</name>
    <dbReference type="NCBI Taxonomy" id="87230"/>
    <lineage>
        <taxon>Eukaryota</taxon>
        <taxon>Fungi</taxon>
        <taxon>Dikarya</taxon>
        <taxon>Ascomycota</taxon>
        <taxon>Pezizomycotina</taxon>
        <taxon>Leotiomycetes</taxon>
        <taxon>Helotiales</taxon>
        <taxon>Sclerotiniaceae</taxon>
        <taxon>Botrytis</taxon>
    </lineage>
</organism>
<sequence length="66" mass="7383">MLPLKAAQAPAAAAKTRYANFFLAAGQAPVFTSSLRHITSHLDQDSDDRRPRVRRPVHHVMSWNSD</sequence>
<dbReference type="EMBL" id="PQXH01000040">
    <property type="protein sequence ID" value="TGO15428.1"/>
    <property type="molecule type" value="Genomic_DNA"/>
</dbReference>
<reference evidence="2 3" key="1">
    <citation type="submission" date="2017-12" db="EMBL/GenBank/DDBJ databases">
        <title>Comparative genomics of Botrytis spp.</title>
        <authorList>
            <person name="Valero-Jimenez C.A."/>
            <person name="Tapia P."/>
            <person name="Veloso J."/>
            <person name="Silva-Moreno E."/>
            <person name="Staats M."/>
            <person name="Valdes J.H."/>
            <person name="Van Kan J.A.L."/>
        </authorList>
    </citation>
    <scope>NUCLEOTIDE SEQUENCE [LARGE SCALE GENOMIC DNA]</scope>
    <source>
        <strain evidence="2 3">Bt9001</strain>
    </source>
</reference>
<dbReference type="AlphaFoldDB" id="A0A4Z1EWI1"/>
<feature type="region of interest" description="Disordered" evidence="1">
    <location>
        <begin position="42"/>
        <end position="66"/>
    </location>
</feature>